<dbReference type="Proteomes" id="UP000000689">
    <property type="component" value="Chromosome 7"/>
</dbReference>
<name>G0WDE7_NAUDC</name>
<evidence type="ECO:0000313" key="7">
    <source>
        <dbReference type="EMBL" id="CCD25808.2"/>
    </source>
</evidence>
<dbReference type="SUPFAM" id="SSF56784">
    <property type="entry name" value="HAD-like"/>
    <property type="match status" value="1"/>
</dbReference>
<dbReference type="EMBL" id="HE580273">
    <property type="protein sequence ID" value="CCD25808.2"/>
    <property type="molecule type" value="Genomic_DNA"/>
</dbReference>
<dbReference type="GO" id="GO:0000287">
    <property type="term" value="F:magnesium ion binding"/>
    <property type="evidence" value="ECO:0007669"/>
    <property type="project" value="UniProtKB-UniRule"/>
</dbReference>
<dbReference type="InterPro" id="IPR023214">
    <property type="entry name" value="HAD_sf"/>
</dbReference>
<evidence type="ECO:0000256" key="3">
    <source>
        <dbReference type="ARBA" id="ARBA00022801"/>
    </source>
</evidence>
<dbReference type="EC" id="3.1.3.77" evidence="6"/>
<gene>
    <name evidence="7" type="primary">NDAI0G00320</name>
    <name evidence="6" type="synonym">UTR4</name>
    <name evidence="7" type="ordered locus">NDAI_0G00320</name>
</gene>
<evidence type="ECO:0000256" key="4">
    <source>
        <dbReference type="ARBA" id="ARBA00022842"/>
    </source>
</evidence>
<dbReference type="PANTHER" id="PTHR20371:SF1">
    <property type="entry name" value="ENOLASE-PHOSPHATASE E1"/>
    <property type="match status" value="1"/>
</dbReference>
<keyword evidence="5 6" id="KW-0486">Methionine biosynthesis</keyword>
<dbReference type="Gene3D" id="1.10.720.60">
    <property type="match status" value="1"/>
</dbReference>
<organism evidence="7 8">
    <name type="scientific">Naumovozyma dairenensis (strain ATCC 10597 / BCRC 20456 / CBS 421 / NBRC 0211 / NRRL Y-12639)</name>
    <name type="common">Saccharomyces dairenensis</name>
    <dbReference type="NCBI Taxonomy" id="1071378"/>
    <lineage>
        <taxon>Eukaryota</taxon>
        <taxon>Fungi</taxon>
        <taxon>Dikarya</taxon>
        <taxon>Ascomycota</taxon>
        <taxon>Saccharomycotina</taxon>
        <taxon>Saccharomycetes</taxon>
        <taxon>Saccharomycetales</taxon>
        <taxon>Saccharomycetaceae</taxon>
        <taxon>Naumovozyma</taxon>
    </lineage>
</organism>
<keyword evidence="3 6" id="KW-0378">Hydrolase</keyword>
<dbReference type="GO" id="GO:0019509">
    <property type="term" value="P:L-methionine salvage from methylthioadenosine"/>
    <property type="evidence" value="ECO:0007669"/>
    <property type="project" value="UniProtKB-UniRule"/>
</dbReference>
<evidence type="ECO:0000256" key="2">
    <source>
        <dbReference type="ARBA" id="ARBA00022723"/>
    </source>
</evidence>
<dbReference type="UniPathway" id="UPA00904">
    <property type="reaction ID" value="UER00876"/>
</dbReference>
<dbReference type="GO" id="GO:0043874">
    <property type="term" value="F:acireductone synthase activity"/>
    <property type="evidence" value="ECO:0007669"/>
    <property type="project" value="UniProtKB-EC"/>
</dbReference>
<keyword evidence="8" id="KW-1185">Reference proteome</keyword>
<dbReference type="CDD" id="cd01629">
    <property type="entry name" value="HAD_EP"/>
    <property type="match status" value="1"/>
</dbReference>
<comment type="pathway">
    <text evidence="6">Amino-acid biosynthesis; L-methionine biosynthesis via salvage pathway; L-methionine from S-methyl-5-thio-alpha-D-ribose 1-phosphate: step 3/6.</text>
</comment>
<feature type="binding site" evidence="6">
    <location>
        <position position="31"/>
    </location>
    <ligand>
        <name>Mg(2+)</name>
        <dbReference type="ChEBI" id="CHEBI:18420"/>
    </ligand>
</feature>
<evidence type="ECO:0000256" key="5">
    <source>
        <dbReference type="ARBA" id="ARBA00023167"/>
    </source>
</evidence>
<feature type="binding site" evidence="6">
    <location>
        <position position="185"/>
    </location>
    <ligand>
        <name>substrate</name>
    </ligand>
</feature>
<comment type="function">
    <text evidence="6">Bifunctional enzyme that catalyzes the enolization of 2,3-diketo-5-methylthiopentyl-1-phosphate (DK-MTP-1-P) into the intermediate 2-hydroxy-3-keto-5-methylthiopentenyl-1-phosphate (HK-MTPenyl-1-P), which is then dephosphorylated to form the acireductone 1,2-dihydroxy-3-keto-5-methylthiopentene (DHK-MTPene).</text>
</comment>
<comment type="subcellular location">
    <subcellularLocation>
        <location evidence="6">Cytoplasm</location>
    </subcellularLocation>
    <subcellularLocation>
        <location evidence="6">Nucleus</location>
    </subcellularLocation>
</comment>
<dbReference type="KEGG" id="ndi:NDAI_0G00320"/>
<comment type="subunit">
    <text evidence="6">Monomer.</text>
</comment>
<dbReference type="InterPro" id="IPR027511">
    <property type="entry name" value="ENOPH1_eukaryotes"/>
</dbReference>
<dbReference type="GO" id="GO:0005634">
    <property type="term" value="C:nucleus"/>
    <property type="evidence" value="ECO:0007669"/>
    <property type="project" value="UniProtKB-SubCell"/>
</dbReference>
<feature type="binding site" evidence="6">
    <location>
        <begin position="144"/>
        <end position="145"/>
    </location>
    <ligand>
        <name>substrate</name>
    </ligand>
</feature>
<dbReference type="InterPro" id="IPR036412">
    <property type="entry name" value="HAD-like_sf"/>
</dbReference>
<feature type="binding site" evidence="6">
    <location>
        <position position="33"/>
    </location>
    <ligand>
        <name>Mg(2+)</name>
        <dbReference type="ChEBI" id="CHEBI:18420"/>
    </ligand>
</feature>
<dbReference type="RefSeq" id="XP_003671051.2">
    <property type="nucleotide sequence ID" value="XM_003671003.2"/>
</dbReference>
<dbReference type="SFLD" id="SFLDG01133">
    <property type="entry name" value="C1.5.4:_Enolase-phosphatase_Li"/>
    <property type="match status" value="1"/>
</dbReference>
<dbReference type="STRING" id="1071378.G0WDE7"/>
<evidence type="ECO:0000256" key="6">
    <source>
        <dbReference type="HAMAP-Rule" id="MF_03117"/>
    </source>
</evidence>
<protein>
    <recommendedName>
        <fullName evidence="6">Enolase-phosphatase E1</fullName>
        <ecNumber evidence="6">3.1.3.77</ecNumber>
    </recommendedName>
    <alternativeName>
        <fullName evidence="6">2,3-diketo-5-methylthio-1-phosphopentane phosphatase</fullName>
    </alternativeName>
</protein>
<dbReference type="HAMAP" id="MF_03117">
    <property type="entry name" value="Salvage_MtnC_euk"/>
    <property type="match status" value="1"/>
</dbReference>
<dbReference type="SFLD" id="SFLDG01129">
    <property type="entry name" value="C1.5:_HAD__Beta-PGM__Phosphata"/>
    <property type="match status" value="1"/>
</dbReference>
<keyword evidence="6" id="KW-0963">Cytoplasm</keyword>
<comment type="catalytic activity">
    <reaction evidence="6">
        <text>5-methylsulfanyl-2,3-dioxopentyl phosphate + H2O = 1,2-dihydroxy-5-(methylsulfanyl)pent-1-en-3-one + phosphate</text>
        <dbReference type="Rhea" id="RHEA:21700"/>
        <dbReference type="ChEBI" id="CHEBI:15377"/>
        <dbReference type="ChEBI" id="CHEBI:43474"/>
        <dbReference type="ChEBI" id="CHEBI:49252"/>
        <dbReference type="ChEBI" id="CHEBI:58828"/>
        <dbReference type="EC" id="3.1.3.77"/>
    </reaction>
</comment>
<evidence type="ECO:0000256" key="1">
    <source>
        <dbReference type="ARBA" id="ARBA00022605"/>
    </source>
</evidence>
<dbReference type="NCBIfam" id="TIGR01691">
    <property type="entry name" value="enolase-ppase"/>
    <property type="match status" value="1"/>
</dbReference>
<proteinExistence type="inferred from homology"/>
<dbReference type="GO" id="GO:0005737">
    <property type="term" value="C:cytoplasm"/>
    <property type="evidence" value="ECO:0007669"/>
    <property type="project" value="UniProtKB-SubCell"/>
</dbReference>
<dbReference type="eggNOG" id="KOG2630">
    <property type="taxonomic scope" value="Eukaryota"/>
</dbReference>
<dbReference type="SFLD" id="SFLDS00003">
    <property type="entry name" value="Haloacid_Dehalogenase"/>
    <property type="match status" value="1"/>
</dbReference>
<keyword evidence="2 6" id="KW-0479">Metal-binding</keyword>
<sequence>MMNKRGNNDYYCYVRSIYQSCIMTYQVYLLDIEGTVCPIAFVKDVLFPYFASQVPLLTHSKDGKIIELLSQFGIENDDELTKHILDLVNRDVKDSILKNLQGHVWAKGYETGEIKAPIYSDAIQFIERYGDVSGCKETKIYIYSSGSVKAQKLLFAHVEGGDSKEVLDLQPYINGYFDINTSGKKTEIQSYVNILKDINMVEAPEKVLFLSDNPLELDAAKIAGISTGLALRPGNVPVPNMDKYSQYSEFSSL</sequence>
<accession>G0WDE7</accession>
<comment type="pathway">
    <text evidence="6">Amino-acid biosynthesis; L-methionine biosynthesis via salvage pathway; L-methionine from S-methyl-5-thio-alpha-D-ribose 1-phosphate: step 4/6.</text>
</comment>
<dbReference type="Gene3D" id="3.40.50.1000">
    <property type="entry name" value="HAD superfamily/HAD-like"/>
    <property type="match status" value="1"/>
</dbReference>
<keyword evidence="6" id="KW-0539">Nucleus</keyword>
<comment type="cofactor">
    <cofactor evidence="6">
        <name>Mg(2+)</name>
        <dbReference type="ChEBI" id="CHEBI:18420"/>
    </cofactor>
    <text evidence="6">Binds 1 Mg(2+) ion per subunit.</text>
</comment>
<dbReference type="HOGENOM" id="CLU_023273_1_1_1"/>
<evidence type="ECO:0000313" key="8">
    <source>
        <dbReference type="Proteomes" id="UP000000689"/>
    </source>
</evidence>
<dbReference type="AlphaFoldDB" id="G0WDE7"/>
<dbReference type="PANTHER" id="PTHR20371">
    <property type="entry name" value="ENOLASE-PHOSPHATASE E1"/>
    <property type="match status" value="1"/>
</dbReference>
<dbReference type="OMA" id="LQGMVWE"/>
<dbReference type="OrthoDB" id="272500at2759"/>
<dbReference type="InterPro" id="IPR023943">
    <property type="entry name" value="Enolase-ppase_E1"/>
</dbReference>
<reference evidence="7 8" key="1">
    <citation type="journal article" date="2011" name="Proc. Natl. Acad. Sci. U.S.A.">
        <title>Evolutionary erosion of yeast sex chromosomes by mating-type switching accidents.</title>
        <authorList>
            <person name="Gordon J.L."/>
            <person name="Armisen D."/>
            <person name="Proux-Wera E."/>
            <person name="Oheigeartaigh S.S."/>
            <person name="Byrne K.P."/>
            <person name="Wolfe K.H."/>
        </authorList>
    </citation>
    <scope>NUCLEOTIDE SEQUENCE [LARGE SCALE GENOMIC DNA]</scope>
    <source>
        <strain evidence="8">ATCC 10597 / BCRC 20456 / CBS 421 / NBRC 0211 / NRRL Y-12639</strain>
    </source>
</reference>
<feature type="binding site" evidence="6">
    <location>
        <position position="212"/>
    </location>
    <ligand>
        <name>Mg(2+)</name>
        <dbReference type="ChEBI" id="CHEBI:18420"/>
    </ligand>
</feature>
<keyword evidence="4 6" id="KW-0460">Magnesium</keyword>
<keyword evidence="1 6" id="KW-0028">Amino-acid biosynthesis</keyword>
<dbReference type="GeneID" id="11497204"/>
<comment type="similarity">
    <text evidence="6">Belongs to the HAD-like hydrolase superfamily. MasA/MtnC family.</text>
</comment>